<dbReference type="Gene3D" id="2.60.120.380">
    <property type="match status" value="1"/>
</dbReference>
<dbReference type="InterPro" id="IPR000322">
    <property type="entry name" value="Glyco_hydro_31_TIM"/>
</dbReference>
<dbReference type="Pfam" id="PF17137">
    <property type="entry name" value="DUF5110"/>
    <property type="match status" value="1"/>
</dbReference>
<dbReference type="InterPro" id="IPR033403">
    <property type="entry name" value="DUF5110"/>
</dbReference>
<dbReference type="Pfam" id="PF13802">
    <property type="entry name" value="Gal_mutarotas_2"/>
    <property type="match status" value="1"/>
</dbReference>
<keyword evidence="2" id="KW-0326">Glycosidase</keyword>
<dbReference type="Gene3D" id="2.60.40.1760">
    <property type="entry name" value="glycosyl hydrolase (family 31)"/>
    <property type="match status" value="1"/>
</dbReference>
<feature type="signal peptide" evidence="3">
    <location>
        <begin position="1"/>
        <end position="18"/>
    </location>
</feature>
<dbReference type="Proteomes" id="UP000190961">
    <property type="component" value="Unassembled WGS sequence"/>
</dbReference>
<dbReference type="PROSITE" id="PS51257">
    <property type="entry name" value="PROKAR_LIPOPROTEIN"/>
    <property type="match status" value="1"/>
</dbReference>
<proteinExistence type="inferred from homology"/>
<dbReference type="GO" id="GO:0030246">
    <property type="term" value="F:carbohydrate binding"/>
    <property type="evidence" value="ECO:0007669"/>
    <property type="project" value="InterPro"/>
</dbReference>
<dbReference type="Pfam" id="PF07691">
    <property type="entry name" value="PA14"/>
    <property type="match status" value="1"/>
</dbReference>
<dbReference type="PANTHER" id="PTHR43863:SF2">
    <property type="entry name" value="MALTASE-GLUCOAMYLASE"/>
    <property type="match status" value="1"/>
</dbReference>
<sequence length="944" mass="107862">MKKRILLTIISLALFLGACSTSSKFEKLTDGVIVTLDAKEGGAKRVRLQVISDDIIHVSAAPVDTFSKAQSLVVLPEVTGSTSWKLEESSDALTLVTKSLRAKILLATGEVSFTDTTGQVILQERQGGGKSFTPIAIDKLKSYAIRQVFESPADEAFYGLGGHQNGQMNYKGQDVDLVQHNIVDVIPFLYSSKNYGLLWDNYSISKFGDPREYQPLNTVKLYTKDGKEGGLTADYYVEDKIKESKTEDKIEYEFLETPQVDNFPKDVSSKGKVVWEGSFTSDKAGIHKFLVYSSGYTKVWIDNTLIIDKWRQNWNPWTNKFNVDIKSGEKHTIKIEWKPDDSGYLAVKHLDPYTENQEQLSLASDVGDEINYYFIKGKNADEVISGYRTITGKAPIVPKWAMGFWQSRERYGNAKDMLDVVKEYRKRNIPLDNIVLDWQYWEDPKWGSHEFDLKRFPDPEGMVKELHEKLHANLMISVWPKFNKGTSNYDEMNKQGFLFTHNIEKKRKDWVGIGYESTFYDPFNLEAGKLFWKQIDKNLNSKGIDAWWLDATEPDIHSNISVEERKINMSPTAMGPGVKYFNAYSLMNAKGVYEGQRQSSPDKRVFILTRSAFAGQQRYGAATWSGDIVSRWSDFKDQIATGINFSLSGIPYWTMDIGGFAVEKRFYNQTGETLREWRELNTRWFQYGAFCPLFRSHGQFPFREIFNIAPEGTPEYSSMVYYDKLRYHLMPYVYSLAGQSYFNDYTIMRGLIMDFQADDKVYSIGDQYMFGPSLLINPVYVDKARTRDVYLPATTGWYDLYTGEYFTGGQTIHATAPLDKMPVYVKEGSIVPAGPEIQYTTEKPADPLTLYVYTGKDASFTLYEDENVNYNYEQGKYSTIPFTYNEATKTLTIGERQGAYNGMLESRSVNIVWVKKDHAVGVSFNAHPDQMVKYDGKTLTVENK</sequence>
<evidence type="ECO:0000313" key="5">
    <source>
        <dbReference type="EMBL" id="SKC42765.1"/>
    </source>
</evidence>
<dbReference type="RefSeq" id="WP_079685043.1">
    <property type="nucleotide sequence ID" value="NZ_FUZU01000001.1"/>
</dbReference>
<feature type="chain" id="PRO_5010551089" evidence="3">
    <location>
        <begin position="19"/>
        <end position="944"/>
    </location>
</feature>
<evidence type="ECO:0000259" key="4">
    <source>
        <dbReference type="PROSITE" id="PS51820"/>
    </source>
</evidence>
<dbReference type="AlphaFoldDB" id="A0A1T5IUE4"/>
<protein>
    <submittedName>
        <fullName evidence="5">Alpha-D-xyloside xylohydrolase</fullName>
    </submittedName>
</protein>
<keyword evidence="3" id="KW-0732">Signal</keyword>
<dbReference type="PROSITE" id="PS51820">
    <property type="entry name" value="PA14"/>
    <property type="match status" value="1"/>
</dbReference>
<dbReference type="InterPro" id="IPR037524">
    <property type="entry name" value="PA14/GLEYA"/>
</dbReference>
<evidence type="ECO:0000256" key="1">
    <source>
        <dbReference type="ARBA" id="ARBA00007806"/>
    </source>
</evidence>
<dbReference type="OrthoDB" id="176168at2"/>
<dbReference type="SUPFAM" id="SSF74650">
    <property type="entry name" value="Galactose mutarotase-like"/>
    <property type="match status" value="1"/>
</dbReference>
<dbReference type="InterPro" id="IPR013780">
    <property type="entry name" value="Glyco_hydro_b"/>
</dbReference>
<dbReference type="InterPro" id="IPR051816">
    <property type="entry name" value="Glycosyl_Hydrolase_31"/>
</dbReference>
<dbReference type="InterPro" id="IPR011658">
    <property type="entry name" value="PA14_dom"/>
</dbReference>
<dbReference type="SUPFAM" id="SSF51011">
    <property type="entry name" value="Glycosyl hydrolase domain"/>
    <property type="match status" value="1"/>
</dbReference>
<dbReference type="InterPro" id="IPR017853">
    <property type="entry name" value="GH"/>
</dbReference>
<evidence type="ECO:0000256" key="3">
    <source>
        <dbReference type="SAM" id="SignalP"/>
    </source>
</evidence>
<organism evidence="5 6">
    <name type="scientific">Ohtaekwangia koreensis</name>
    <dbReference type="NCBI Taxonomy" id="688867"/>
    <lineage>
        <taxon>Bacteria</taxon>
        <taxon>Pseudomonadati</taxon>
        <taxon>Bacteroidota</taxon>
        <taxon>Cytophagia</taxon>
        <taxon>Cytophagales</taxon>
        <taxon>Fulvivirgaceae</taxon>
        <taxon>Ohtaekwangia</taxon>
    </lineage>
</organism>
<dbReference type="Pfam" id="PF21365">
    <property type="entry name" value="Glyco_hydro_31_3rd"/>
    <property type="match status" value="1"/>
</dbReference>
<dbReference type="PANTHER" id="PTHR43863">
    <property type="entry name" value="HYDROLASE, PUTATIVE (AFU_ORTHOLOGUE AFUA_1G03140)-RELATED"/>
    <property type="match status" value="1"/>
</dbReference>
<dbReference type="CDD" id="cd14752">
    <property type="entry name" value="GH31_N"/>
    <property type="match status" value="1"/>
</dbReference>
<dbReference type="InterPro" id="IPR025887">
    <property type="entry name" value="Glyco_hydro_31_N_dom"/>
</dbReference>
<feature type="domain" description="PA14" evidence="4">
    <location>
        <begin position="226"/>
        <end position="364"/>
    </location>
</feature>
<gene>
    <name evidence="5" type="ORF">SAMN05660236_0418</name>
</gene>
<dbReference type="EMBL" id="FUZU01000001">
    <property type="protein sequence ID" value="SKC42765.1"/>
    <property type="molecule type" value="Genomic_DNA"/>
</dbReference>
<dbReference type="SUPFAM" id="SSF56988">
    <property type="entry name" value="Anthrax protective antigen"/>
    <property type="match status" value="1"/>
</dbReference>
<dbReference type="Pfam" id="PF01055">
    <property type="entry name" value="Glyco_hydro_31_2nd"/>
    <property type="match status" value="1"/>
</dbReference>
<dbReference type="GO" id="GO:0005975">
    <property type="term" value="P:carbohydrate metabolic process"/>
    <property type="evidence" value="ECO:0007669"/>
    <property type="project" value="InterPro"/>
</dbReference>
<reference evidence="5 6" key="1">
    <citation type="submission" date="2017-02" db="EMBL/GenBank/DDBJ databases">
        <authorList>
            <person name="Peterson S.W."/>
        </authorList>
    </citation>
    <scope>NUCLEOTIDE SEQUENCE [LARGE SCALE GENOMIC DNA]</scope>
    <source>
        <strain evidence="5 6">DSM 25262</strain>
    </source>
</reference>
<dbReference type="Gene3D" id="3.20.20.80">
    <property type="entry name" value="Glycosidases"/>
    <property type="match status" value="1"/>
</dbReference>
<evidence type="ECO:0000313" key="6">
    <source>
        <dbReference type="Proteomes" id="UP000190961"/>
    </source>
</evidence>
<evidence type="ECO:0000256" key="2">
    <source>
        <dbReference type="RuleBase" id="RU361185"/>
    </source>
</evidence>
<dbReference type="Gene3D" id="2.60.40.1180">
    <property type="entry name" value="Golgi alpha-mannosidase II"/>
    <property type="match status" value="2"/>
</dbReference>
<dbReference type="SMART" id="SM00758">
    <property type="entry name" value="PA14"/>
    <property type="match status" value="1"/>
</dbReference>
<dbReference type="InterPro" id="IPR011013">
    <property type="entry name" value="Gal_mutarotase_sf_dom"/>
</dbReference>
<comment type="similarity">
    <text evidence="1 2">Belongs to the glycosyl hydrolase 31 family.</text>
</comment>
<dbReference type="CDD" id="cd06591">
    <property type="entry name" value="GH31_xylosidase_XylS"/>
    <property type="match status" value="1"/>
</dbReference>
<dbReference type="GO" id="GO:0004553">
    <property type="term" value="F:hydrolase activity, hydrolyzing O-glycosyl compounds"/>
    <property type="evidence" value="ECO:0007669"/>
    <property type="project" value="InterPro"/>
</dbReference>
<keyword evidence="2 5" id="KW-0378">Hydrolase</keyword>
<dbReference type="InterPro" id="IPR048395">
    <property type="entry name" value="Glyco_hydro_31_C"/>
</dbReference>
<dbReference type="SUPFAM" id="SSF51445">
    <property type="entry name" value="(Trans)glycosidases"/>
    <property type="match status" value="1"/>
</dbReference>
<keyword evidence="6" id="KW-1185">Reference proteome</keyword>
<dbReference type="STRING" id="688867.SAMN05660236_0418"/>
<accession>A0A1T5IUE4</accession>
<name>A0A1T5IUE4_9BACT</name>